<feature type="transmembrane region" description="Helical" evidence="1">
    <location>
        <begin position="327"/>
        <end position="350"/>
    </location>
</feature>
<keyword evidence="1" id="KW-0812">Transmembrane</keyword>
<protein>
    <recommendedName>
        <fullName evidence="4">O-antigen ligase</fullName>
    </recommendedName>
</protein>
<evidence type="ECO:0008006" key="4">
    <source>
        <dbReference type="Google" id="ProtNLM"/>
    </source>
</evidence>
<dbReference type="EMBL" id="FQTT01000009">
    <property type="protein sequence ID" value="SHE24676.1"/>
    <property type="molecule type" value="Genomic_DNA"/>
</dbReference>
<gene>
    <name evidence="2" type="ORF">ACGLYG10_0885</name>
</gene>
<dbReference type="AlphaFoldDB" id="A0A1M4RXI9"/>
<dbReference type="RefSeq" id="WP_073328317.1">
    <property type="nucleotide sequence ID" value="NZ_FQTT01000009.1"/>
</dbReference>
<feature type="transmembrane region" description="Helical" evidence="1">
    <location>
        <begin position="182"/>
        <end position="199"/>
    </location>
</feature>
<dbReference type="Proteomes" id="UP000184291">
    <property type="component" value="Unassembled WGS sequence"/>
</dbReference>
<feature type="transmembrane region" description="Helical" evidence="1">
    <location>
        <begin position="54"/>
        <end position="78"/>
    </location>
</feature>
<name>A0A1M4RXI9_9ACTO</name>
<feature type="transmembrane region" description="Helical" evidence="1">
    <location>
        <begin position="362"/>
        <end position="386"/>
    </location>
</feature>
<evidence type="ECO:0000256" key="1">
    <source>
        <dbReference type="SAM" id="Phobius"/>
    </source>
</evidence>
<evidence type="ECO:0000313" key="2">
    <source>
        <dbReference type="EMBL" id="SHE24676.1"/>
    </source>
</evidence>
<reference evidence="3" key="1">
    <citation type="submission" date="2016-09" db="EMBL/GenBank/DDBJ databases">
        <authorList>
            <person name="Strepis N."/>
        </authorList>
    </citation>
    <scope>NUCLEOTIDE SEQUENCE [LARGE SCALE GENOMIC DNA]</scope>
</reference>
<keyword evidence="1" id="KW-1133">Transmembrane helix</keyword>
<accession>A0A1M4RXI9</accession>
<feature type="transmembrane region" description="Helical" evidence="1">
    <location>
        <begin position="90"/>
        <end position="109"/>
    </location>
</feature>
<proteinExistence type="predicted"/>
<feature type="transmembrane region" description="Helical" evidence="1">
    <location>
        <begin position="211"/>
        <end position="233"/>
    </location>
</feature>
<keyword evidence="3" id="KW-1185">Reference proteome</keyword>
<evidence type="ECO:0000313" key="3">
    <source>
        <dbReference type="Proteomes" id="UP000184291"/>
    </source>
</evidence>
<sequence>MPTRLTPTRRKLLAAAAVAAVSWRTSLAFGINLGDVLAVTLFPLTWKAARYSRAIGLLMLCSLAAIATGLVLMLAAAAEFVIVPSGAMSMVLAAAAIPAGACAIIWAAKELGVDLAAACFMIGLLADASIRAVSLDNPWKFAFGLPTSVLLLALAHRRSRAAEILAAVVLAAAYLLNDSRSAIGFLLVTTAILLCQAIASRTHVHPSPRAALGAQASLIAVLGACAVGVVLAASSSGYLGEAARARTATQSATSNVLTAARPEMGATFALLRDRPWGYGAGVAPRYGDIRVAMDGMQTLGYEPNNNYVLHYMLGGGHFELHSALADLWAALSIPGLLLGLAVMGLSFVALGRTLTTLRSRGWIVFVAVVVAWNCLFGPLSTIVAYMELAVAAAVCMPSVAEQTAQYRSSTQVR</sequence>
<feature type="transmembrane region" description="Helical" evidence="1">
    <location>
        <begin position="115"/>
        <end position="133"/>
    </location>
</feature>
<keyword evidence="1" id="KW-0472">Membrane</keyword>
<organism evidence="2 3">
    <name type="scientific">Actinomyces glycerinitolerans</name>
    <dbReference type="NCBI Taxonomy" id="1892869"/>
    <lineage>
        <taxon>Bacteria</taxon>
        <taxon>Bacillati</taxon>
        <taxon>Actinomycetota</taxon>
        <taxon>Actinomycetes</taxon>
        <taxon>Actinomycetales</taxon>
        <taxon>Actinomycetaceae</taxon>
        <taxon>Actinomyces</taxon>
    </lineage>
</organism>